<proteinExistence type="predicted"/>
<keyword evidence="2" id="KW-1185">Reference proteome</keyword>
<reference evidence="1" key="1">
    <citation type="submission" date="2022-07" db="EMBL/GenBank/DDBJ databases">
        <title>Genome Sequence of Phlebia brevispora.</title>
        <authorList>
            <person name="Buettner E."/>
        </authorList>
    </citation>
    <scope>NUCLEOTIDE SEQUENCE</scope>
    <source>
        <strain evidence="1">MPL23</strain>
    </source>
</reference>
<evidence type="ECO:0000313" key="1">
    <source>
        <dbReference type="EMBL" id="KAJ3535953.1"/>
    </source>
</evidence>
<gene>
    <name evidence="1" type="ORF">NM688_g6903</name>
</gene>
<protein>
    <submittedName>
        <fullName evidence="1">Uncharacterized protein</fullName>
    </submittedName>
</protein>
<organism evidence="1 2">
    <name type="scientific">Phlebia brevispora</name>
    <dbReference type="NCBI Taxonomy" id="194682"/>
    <lineage>
        <taxon>Eukaryota</taxon>
        <taxon>Fungi</taxon>
        <taxon>Dikarya</taxon>
        <taxon>Basidiomycota</taxon>
        <taxon>Agaricomycotina</taxon>
        <taxon>Agaricomycetes</taxon>
        <taxon>Polyporales</taxon>
        <taxon>Meruliaceae</taxon>
        <taxon>Phlebia</taxon>
    </lineage>
</organism>
<dbReference type="EMBL" id="JANHOG010001506">
    <property type="protein sequence ID" value="KAJ3535953.1"/>
    <property type="molecule type" value="Genomic_DNA"/>
</dbReference>
<name>A0ACC1SB92_9APHY</name>
<dbReference type="Proteomes" id="UP001148662">
    <property type="component" value="Unassembled WGS sequence"/>
</dbReference>
<comment type="caution">
    <text evidence="1">The sequence shown here is derived from an EMBL/GenBank/DDBJ whole genome shotgun (WGS) entry which is preliminary data.</text>
</comment>
<sequence>MFGRSFTLTRSLPSTTNASRIFINTPASSFFARAAMSFAYKPNTDPPKDMTVFRNLAGVASSSDRFRRVLWTGRSSQLVIMTIPVGGEIGQEIHTVDQHLSFHSGTADAIVNGKTERVGPGDVVIVPAGAQHNFVNKGTTPLVLSTVRVLFLAFPVSPPGALTLALAVQPHAITGPVYAPAEHKADTVHSSLEEGERLEEEGKDEPPEWAQNLHKKDDGKN</sequence>
<evidence type="ECO:0000313" key="2">
    <source>
        <dbReference type="Proteomes" id="UP001148662"/>
    </source>
</evidence>
<accession>A0ACC1SB92</accession>